<dbReference type="PROSITE" id="PS50011">
    <property type="entry name" value="PROTEIN_KINASE_DOM"/>
    <property type="match status" value="1"/>
</dbReference>
<evidence type="ECO:0000256" key="8">
    <source>
        <dbReference type="ARBA" id="ARBA00048679"/>
    </source>
</evidence>
<evidence type="ECO:0000256" key="4">
    <source>
        <dbReference type="ARBA" id="ARBA00022741"/>
    </source>
</evidence>
<dbReference type="Gene3D" id="3.30.200.20">
    <property type="entry name" value="Phosphorylase Kinase, domain 1"/>
    <property type="match status" value="1"/>
</dbReference>
<protein>
    <recommendedName>
        <fullName evidence="1">non-specific serine/threonine protein kinase</fullName>
        <ecNumber evidence="1">2.7.11.1</ecNumber>
    </recommendedName>
</protein>
<gene>
    <name evidence="11" type="ORF">H6G68_14165</name>
</gene>
<name>A0ABR8J5Z0_9NOST</name>
<evidence type="ECO:0000313" key="12">
    <source>
        <dbReference type="Proteomes" id="UP000660381"/>
    </source>
</evidence>
<evidence type="ECO:0000256" key="2">
    <source>
        <dbReference type="ARBA" id="ARBA00022527"/>
    </source>
</evidence>
<keyword evidence="6" id="KW-0067">ATP-binding</keyword>
<evidence type="ECO:0000256" key="7">
    <source>
        <dbReference type="ARBA" id="ARBA00047899"/>
    </source>
</evidence>
<sequence>MSNLPDFCAHGYRVERELGQNHAGGRVTYLATDIHTEVSVVIKQFQFAQSGSNWSDYKAYEKEAEILKQLHHPNIPRYLDSFETPTGFCLVQEYKKALSLAKQRYFNPAEVKQIAIAVLQILVYLQQRNPPVIHRDIKPENILVNRFGQEIKVYLVDFGFAQIGGRELTASSVIKGTLGFMPPEQLFNRQLTEASDLYSLGMTLIALLTQTKSSDIGQLIDENYRLKVKQHLPGLNHKFVVWLEKMVSPRLENRFPNAAIALEALIQITQLKNQSLTTETAGLIVGVIVLLGLVGIQIPRFFKSSPSQVIVTPTPELKSEPSPSQPKSSSDSQPVPFYISSLDSSYPYPDCGMKGTFEGEYRVLPDYVEVIVKKATIYNYLPNKKFTYLRSLNFFLSYYGSPQKWEKFPDSRFNILQKNRLNYGESYSFTNIRFVIPKSTSTELSILQMSFGIEFGLERYGLCYVTYRPNWR</sequence>
<keyword evidence="2 11" id="KW-0723">Serine/threonine-protein kinase</keyword>
<feature type="domain" description="Protein kinase" evidence="10">
    <location>
        <begin position="12"/>
        <end position="266"/>
    </location>
</feature>
<dbReference type="SMART" id="SM00220">
    <property type="entry name" value="S_TKc"/>
    <property type="match status" value="1"/>
</dbReference>
<dbReference type="RefSeq" id="WP_190907220.1">
    <property type="nucleotide sequence ID" value="NZ_JACJTQ010000020.1"/>
</dbReference>
<feature type="compositionally biased region" description="Low complexity" evidence="9">
    <location>
        <begin position="320"/>
        <end position="334"/>
    </location>
</feature>
<reference evidence="11 12" key="1">
    <citation type="journal article" date="2020" name="ISME J.">
        <title>Comparative genomics reveals insights into cyanobacterial evolution and habitat adaptation.</title>
        <authorList>
            <person name="Chen M.Y."/>
            <person name="Teng W.K."/>
            <person name="Zhao L."/>
            <person name="Hu C.X."/>
            <person name="Zhou Y.K."/>
            <person name="Han B.P."/>
            <person name="Song L.R."/>
            <person name="Shu W.S."/>
        </authorList>
    </citation>
    <scope>NUCLEOTIDE SEQUENCE [LARGE SCALE GENOMIC DNA]</scope>
    <source>
        <strain evidence="11 12">FACHB-362</strain>
    </source>
</reference>
<keyword evidence="5 11" id="KW-0418">Kinase</keyword>
<dbReference type="EMBL" id="JACJTQ010000020">
    <property type="protein sequence ID" value="MBD2692884.1"/>
    <property type="molecule type" value="Genomic_DNA"/>
</dbReference>
<dbReference type="InterPro" id="IPR008271">
    <property type="entry name" value="Ser/Thr_kinase_AS"/>
</dbReference>
<evidence type="ECO:0000259" key="10">
    <source>
        <dbReference type="PROSITE" id="PS50011"/>
    </source>
</evidence>
<feature type="region of interest" description="Disordered" evidence="9">
    <location>
        <begin position="313"/>
        <end position="334"/>
    </location>
</feature>
<comment type="caution">
    <text evidence="11">The sequence shown here is derived from an EMBL/GenBank/DDBJ whole genome shotgun (WGS) entry which is preliminary data.</text>
</comment>
<accession>A0ABR8J5Z0</accession>
<keyword evidence="12" id="KW-1185">Reference proteome</keyword>
<dbReference type="PANTHER" id="PTHR24363:SF0">
    <property type="entry name" value="SERINE_THREONINE KINASE LIKE DOMAIN CONTAINING 1"/>
    <property type="match status" value="1"/>
</dbReference>
<dbReference type="GO" id="GO:0004674">
    <property type="term" value="F:protein serine/threonine kinase activity"/>
    <property type="evidence" value="ECO:0007669"/>
    <property type="project" value="UniProtKB-KW"/>
</dbReference>
<evidence type="ECO:0000256" key="3">
    <source>
        <dbReference type="ARBA" id="ARBA00022679"/>
    </source>
</evidence>
<comment type="catalytic activity">
    <reaction evidence="7">
        <text>L-threonyl-[protein] + ATP = O-phospho-L-threonyl-[protein] + ADP + H(+)</text>
        <dbReference type="Rhea" id="RHEA:46608"/>
        <dbReference type="Rhea" id="RHEA-COMP:11060"/>
        <dbReference type="Rhea" id="RHEA-COMP:11605"/>
        <dbReference type="ChEBI" id="CHEBI:15378"/>
        <dbReference type="ChEBI" id="CHEBI:30013"/>
        <dbReference type="ChEBI" id="CHEBI:30616"/>
        <dbReference type="ChEBI" id="CHEBI:61977"/>
        <dbReference type="ChEBI" id="CHEBI:456216"/>
        <dbReference type="EC" id="2.7.11.1"/>
    </reaction>
</comment>
<keyword evidence="4" id="KW-0547">Nucleotide-binding</keyword>
<dbReference type="SUPFAM" id="SSF56112">
    <property type="entry name" value="Protein kinase-like (PK-like)"/>
    <property type="match status" value="1"/>
</dbReference>
<evidence type="ECO:0000256" key="1">
    <source>
        <dbReference type="ARBA" id="ARBA00012513"/>
    </source>
</evidence>
<organism evidence="11 12">
    <name type="scientific">Anabaena catenula FACHB-362</name>
    <dbReference type="NCBI Taxonomy" id="2692877"/>
    <lineage>
        <taxon>Bacteria</taxon>
        <taxon>Bacillati</taxon>
        <taxon>Cyanobacteriota</taxon>
        <taxon>Cyanophyceae</taxon>
        <taxon>Nostocales</taxon>
        <taxon>Nostocaceae</taxon>
        <taxon>Anabaena</taxon>
    </lineage>
</organism>
<keyword evidence="3" id="KW-0808">Transferase</keyword>
<evidence type="ECO:0000256" key="9">
    <source>
        <dbReference type="SAM" id="MobiDB-lite"/>
    </source>
</evidence>
<dbReference type="Proteomes" id="UP000660381">
    <property type="component" value="Unassembled WGS sequence"/>
</dbReference>
<dbReference type="InterPro" id="IPR000719">
    <property type="entry name" value="Prot_kinase_dom"/>
</dbReference>
<comment type="catalytic activity">
    <reaction evidence="8">
        <text>L-seryl-[protein] + ATP = O-phospho-L-seryl-[protein] + ADP + H(+)</text>
        <dbReference type="Rhea" id="RHEA:17989"/>
        <dbReference type="Rhea" id="RHEA-COMP:9863"/>
        <dbReference type="Rhea" id="RHEA-COMP:11604"/>
        <dbReference type="ChEBI" id="CHEBI:15378"/>
        <dbReference type="ChEBI" id="CHEBI:29999"/>
        <dbReference type="ChEBI" id="CHEBI:30616"/>
        <dbReference type="ChEBI" id="CHEBI:83421"/>
        <dbReference type="ChEBI" id="CHEBI:456216"/>
        <dbReference type="EC" id="2.7.11.1"/>
    </reaction>
</comment>
<dbReference type="InterPro" id="IPR011009">
    <property type="entry name" value="Kinase-like_dom_sf"/>
</dbReference>
<evidence type="ECO:0000313" key="11">
    <source>
        <dbReference type="EMBL" id="MBD2692884.1"/>
    </source>
</evidence>
<evidence type="ECO:0000256" key="5">
    <source>
        <dbReference type="ARBA" id="ARBA00022777"/>
    </source>
</evidence>
<dbReference type="PROSITE" id="PS00108">
    <property type="entry name" value="PROTEIN_KINASE_ST"/>
    <property type="match status" value="1"/>
</dbReference>
<dbReference type="Pfam" id="PF00069">
    <property type="entry name" value="Pkinase"/>
    <property type="match status" value="1"/>
</dbReference>
<proteinExistence type="predicted"/>
<evidence type="ECO:0000256" key="6">
    <source>
        <dbReference type="ARBA" id="ARBA00022840"/>
    </source>
</evidence>
<dbReference type="CDD" id="cd14014">
    <property type="entry name" value="STKc_PknB_like"/>
    <property type="match status" value="1"/>
</dbReference>
<dbReference type="EC" id="2.7.11.1" evidence="1"/>
<dbReference type="Gene3D" id="1.10.510.10">
    <property type="entry name" value="Transferase(Phosphotransferase) domain 1"/>
    <property type="match status" value="1"/>
</dbReference>
<dbReference type="PANTHER" id="PTHR24363">
    <property type="entry name" value="SERINE/THREONINE PROTEIN KINASE"/>
    <property type="match status" value="1"/>
</dbReference>